<dbReference type="InterPro" id="IPR037066">
    <property type="entry name" value="Plug_dom_sf"/>
</dbReference>
<dbReference type="InterPro" id="IPR010916">
    <property type="entry name" value="TonB_box_CS"/>
</dbReference>
<dbReference type="AlphaFoldDB" id="W4SHF8"/>
<gene>
    <name evidence="3" type="ORF">XPR_2655</name>
</gene>
<comment type="caution">
    <text evidence="3">The sequence shown here is derived from an EMBL/GenBank/DDBJ whole genome shotgun (WGS) entry which is preliminary data.</text>
</comment>
<dbReference type="EMBL" id="BAVC01000231">
    <property type="protein sequence ID" value="GAE56020.1"/>
    <property type="molecule type" value="Genomic_DNA"/>
</dbReference>
<dbReference type="InterPro" id="IPR012910">
    <property type="entry name" value="Plug_dom"/>
</dbReference>
<dbReference type="Gene3D" id="2.170.130.10">
    <property type="entry name" value="TonB-dependent receptor, plug domain"/>
    <property type="match status" value="1"/>
</dbReference>
<name>W4SHF8_9XANT</name>
<protein>
    <recommendedName>
        <fullName evidence="2">TonB-dependent receptor plug domain-containing protein</fullName>
    </recommendedName>
</protein>
<reference evidence="3 4" key="1">
    <citation type="submission" date="2014-01" db="EMBL/GenBank/DDBJ databases">
        <title>Genome sequence and analysis of Xanthomonas arboricola pv. pruni.</title>
        <authorList>
            <person name="Fujikawa T."/>
            <person name="Nakazono-Nagaoka E."/>
        </authorList>
    </citation>
    <scope>NUCLEOTIDE SEQUENCE [LARGE SCALE GENOMIC DNA]</scope>
    <source>
        <strain evidence="4">MAFF 301420</strain>
    </source>
</reference>
<dbReference type="PANTHER" id="PTHR47234">
    <property type="match status" value="1"/>
</dbReference>
<dbReference type="SUPFAM" id="SSF56935">
    <property type="entry name" value="Porins"/>
    <property type="match status" value="1"/>
</dbReference>
<keyword evidence="1" id="KW-0732">Signal</keyword>
<feature type="chain" id="PRO_5004850119" description="TonB-dependent receptor plug domain-containing protein" evidence="1">
    <location>
        <begin position="24"/>
        <end position="124"/>
    </location>
</feature>
<evidence type="ECO:0000313" key="4">
    <source>
        <dbReference type="Proteomes" id="UP000019084"/>
    </source>
</evidence>
<feature type="signal peptide" evidence="1">
    <location>
        <begin position="1"/>
        <end position="23"/>
    </location>
</feature>
<feature type="non-terminal residue" evidence="3">
    <location>
        <position position="124"/>
    </location>
</feature>
<feature type="domain" description="TonB-dependent receptor plug" evidence="2">
    <location>
        <begin position="52"/>
        <end position="121"/>
    </location>
</feature>
<dbReference type="Proteomes" id="UP000019084">
    <property type="component" value="Unassembled WGS sequence"/>
</dbReference>
<organism evidence="3 4">
    <name type="scientific">Xanthomonas arboricola pv. pruni MAFF 301420</name>
    <dbReference type="NCBI Taxonomy" id="1418095"/>
    <lineage>
        <taxon>Bacteria</taxon>
        <taxon>Pseudomonadati</taxon>
        <taxon>Pseudomonadota</taxon>
        <taxon>Gammaproteobacteria</taxon>
        <taxon>Lysobacterales</taxon>
        <taxon>Lysobacteraceae</taxon>
        <taxon>Xanthomonas</taxon>
    </lineage>
</organism>
<sequence length="124" mass="12724">MNYPLSTLATAVVAALLASPAFAQTATPTSAPANTLDTVIVTGTRVSDRTVAESQSPIDIISAESLQATGTSELATALARALPSLNFPRPALSDGTSAIRAAQLRGLSPDQVLVLVNGKRRHTS</sequence>
<evidence type="ECO:0000259" key="2">
    <source>
        <dbReference type="Pfam" id="PF07715"/>
    </source>
</evidence>
<dbReference type="PROSITE" id="PS00430">
    <property type="entry name" value="TONB_DEPENDENT_REC_1"/>
    <property type="match status" value="1"/>
</dbReference>
<accession>W4SHF8</accession>
<evidence type="ECO:0000313" key="3">
    <source>
        <dbReference type="EMBL" id="GAE56020.1"/>
    </source>
</evidence>
<dbReference type="PANTHER" id="PTHR47234:SF3">
    <property type="entry name" value="SECRETIN_TONB SHORT N-TERMINAL DOMAIN-CONTAINING PROTEIN"/>
    <property type="match status" value="1"/>
</dbReference>
<evidence type="ECO:0000256" key="1">
    <source>
        <dbReference type="SAM" id="SignalP"/>
    </source>
</evidence>
<dbReference type="Pfam" id="PF07715">
    <property type="entry name" value="Plug"/>
    <property type="match status" value="1"/>
</dbReference>
<proteinExistence type="predicted"/>